<keyword evidence="2" id="KW-1185">Reference proteome</keyword>
<name>A0A6P1WAC6_9BACT</name>
<reference evidence="1 2" key="1">
    <citation type="submission" date="2019-11" db="EMBL/GenBank/DDBJ databases">
        <title>Spirosoma endbachense sp. nov., isolated from a natural salt meadow.</title>
        <authorList>
            <person name="Rojas J."/>
            <person name="Ambika Manirajan B."/>
            <person name="Ratering S."/>
            <person name="Suarez C."/>
            <person name="Geissler-Plaum R."/>
            <person name="Schnell S."/>
        </authorList>
    </citation>
    <scope>NUCLEOTIDE SEQUENCE [LARGE SCALE GENOMIC DNA]</scope>
    <source>
        <strain evidence="1 2">I-24</strain>
    </source>
</reference>
<evidence type="ECO:0000313" key="2">
    <source>
        <dbReference type="Proteomes" id="UP000464577"/>
    </source>
</evidence>
<protein>
    <submittedName>
        <fullName evidence="1">Uncharacterized protein</fullName>
    </submittedName>
</protein>
<sequence length="111" mass="12998">MTNDSLQELYSWVRTCLDKSVMLDYLILKVNSQIPNTLLILLRQPTSLKANVEVEISYLPDRDLPYQAIFSSLPFNSNIPRPDRLRPSFQSQQEVMQWLKTGQYQVPLYSF</sequence>
<proteinExistence type="predicted"/>
<dbReference type="AlphaFoldDB" id="A0A6P1WAC6"/>
<dbReference type="EMBL" id="CP045997">
    <property type="protein sequence ID" value="QHW00707.1"/>
    <property type="molecule type" value="Genomic_DNA"/>
</dbReference>
<evidence type="ECO:0000313" key="1">
    <source>
        <dbReference type="EMBL" id="QHW00707.1"/>
    </source>
</evidence>
<accession>A0A6P1WAC6</accession>
<dbReference type="Proteomes" id="UP000464577">
    <property type="component" value="Chromosome"/>
</dbReference>
<organism evidence="1 2">
    <name type="scientific">Spirosoma endbachense</name>
    <dbReference type="NCBI Taxonomy" id="2666025"/>
    <lineage>
        <taxon>Bacteria</taxon>
        <taxon>Pseudomonadati</taxon>
        <taxon>Bacteroidota</taxon>
        <taxon>Cytophagia</taxon>
        <taxon>Cytophagales</taxon>
        <taxon>Cytophagaceae</taxon>
        <taxon>Spirosoma</taxon>
    </lineage>
</organism>
<dbReference type="KEGG" id="senf:GJR95_39310"/>
<dbReference type="RefSeq" id="WP_162391100.1">
    <property type="nucleotide sequence ID" value="NZ_CP045997.1"/>
</dbReference>
<gene>
    <name evidence="1" type="ORF">GJR95_39310</name>
</gene>